<protein>
    <submittedName>
        <fullName evidence="1">Uncharacterized protein</fullName>
    </submittedName>
</protein>
<comment type="caution">
    <text evidence="1">The sequence shown here is derived from an EMBL/GenBank/DDBJ whole genome shotgun (WGS) entry which is preliminary data.</text>
</comment>
<evidence type="ECO:0000313" key="1">
    <source>
        <dbReference type="EMBL" id="HHJ80517.1"/>
    </source>
</evidence>
<dbReference type="EMBL" id="DRNF01000169">
    <property type="protein sequence ID" value="HHJ80517.1"/>
    <property type="molecule type" value="Genomic_DNA"/>
</dbReference>
<accession>A0A832J8L7</accession>
<proteinExistence type="predicted"/>
<dbReference type="Proteomes" id="UP000885832">
    <property type="component" value="Unassembled WGS sequence"/>
</dbReference>
<feature type="non-terminal residue" evidence="1">
    <location>
        <position position="61"/>
    </location>
</feature>
<sequence length="61" mass="6596">MSIKIFFRAACGAIISLLLLNGCNNDFDNGLVASLHLRDKFSQTGNSFVSGDEITMSLSIK</sequence>
<reference evidence="1" key="1">
    <citation type="journal article" date="2020" name="mSystems">
        <title>Genome- and Community-Level Interaction Insights into Carbon Utilization and Element Cycling Functions of Hydrothermarchaeota in Hydrothermal Sediment.</title>
        <authorList>
            <person name="Zhou Z."/>
            <person name="Liu Y."/>
            <person name="Xu W."/>
            <person name="Pan J."/>
            <person name="Luo Z.H."/>
            <person name="Li M."/>
        </authorList>
    </citation>
    <scope>NUCLEOTIDE SEQUENCE [LARGE SCALE GENOMIC DNA]</scope>
    <source>
        <strain evidence="1">HyVt-505</strain>
    </source>
</reference>
<organism evidence="1">
    <name type="scientific">Candidatus Tenderia electrophaga</name>
    <dbReference type="NCBI Taxonomy" id="1748243"/>
    <lineage>
        <taxon>Bacteria</taxon>
        <taxon>Pseudomonadati</taxon>
        <taxon>Pseudomonadota</taxon>
        <taxon>Gammaproteobacteria</taxon>
        <taxon>Candidatus Tenderiales</taxon>
        <taxon>Candidatus Tenderiaceae</taxon>
        <taxon>Candidatus Tenderia</taxon>
    </lineage>
</organism>
<name>A0A832J8L7_9GAMM</name>
<dbReference type="AlphaFoldDB" id="A0A832J8L7"/>
<gene>
    <name evidence="1" type="ORF">ENJ65_02670</name>
</gene>